<dbReference type="RefSeq" id="WP_123658926.1">
    <property type="nucleotide sequence ID" value="NZ_AYKG01000043.1"/>
</dbReference>
<dbReference type="Proteomes" id="UP000285310">
    <property type="component" value="Unassembled WGS sequence"/>
</dbReference>
<protein>
    <recommendedName>
        <fullName evidence="8">ATP synthase subunit delta</fullName>
    </recommendedName>
    <alternativeName>
        <fullName evidence="8">ATP synthase F(1) sector subunit delta</fullName>
    </alternativeName>
    <alternativeName>
        <fullName evidence="8">F-type ATPase subunit delta</fullName>
        <shortName evidence="8">F-ATPase subunit delta</shortName>
    </alternativeName>
</protein>
<comment type="similarity">
    <text evidence="8">Belongs to the ATPase delta chain family.</text>
</comment>
<name>A0A423PJT9_9GAMM</name>
<evidence type="ECO:0000256" key="2">
    <source>
        <dbReference type="ARBA" id="ARBA00022448"/>
    </source>
</evidence>
<evidence type="ECO:0000256" key="8">
    <source>
        <dbReference type="HAMAP-Rule" id="MF_01416"/>
    </source>
</evidence>
<dbReference type="Pfam" id="PF00213">
    <property type="entry name" value="OSCP"/>
    <property type="match status" value="1"/>
</dbReference>
<keyword evidence="10" id="KW-1185">Reference proteome</keyword>
<dbReference type="AlphaFoldDB" id="A0A423PJT9"/>
<evidence type="ECO:0000256" key="3">
    <source>
        <dbReference type="ARBA" id="ARBA00022781"/>
    </source>
</evidence>
<keyword evidence="3 8" id="KW-0375">Hydrogen ion transport</keyword>
<dbReference type="EMBL" id="AYKG01000043">
    <property type="protein sequence ID" value="ROO25849.1"/>
    <property type="molecule type" value="Genomic_DNA"/>
</dbReference>
<evidence type="ECO:0000256" key="6">
    <source>
        <dbReference type="ARBA" id="ARBA00023196"/>
    </source>
</evidence>
<dbReference type="GO" id="GO:0005886">
    <property type="term" value="C:plasma membrane"/>
    <property type="evidence" value="ECO:0007669"/>
    <property type="project" value="UniProtKB-SubCell"/>
</dbReference>
<keyword evidence="8" id="KW-1003">Cell membrane</keyword>
<dbReference type="GO" id="GO:0046933">
    <property type="term" value="F:proton-transporting ATP synthase activity, rotational mechanism"/>
    <property type="evidence" value="ECO:0007669"/>
    <property type="project" value="UniProtKB-UniRule"/>
</dbReference>
<sequence>MAADIYTLARPYAEAVFDMAGDDEARGQWSNALAALAAIVDNDDVAAVMASPMVSDAALADAIVGLGGADFGEQQGNFVRLLIENDRLVAAPAIAELFEARRAAAENRLDVEVTSAKSLTKKQQGALTKALETRFSRDVSLSFVEDDSIIGGLVIRAGDLVIDGSLTAQLARMRQRLAQ</sequence>
<comment type="function">
    <text evidence="8">This protein is part of the stalk that links CF(0) to CF(1). It either transmits conformational changes from CF(0) to CF(1) or is implicated in proton conduction.</text>
</comment>
<evidence type="ECO:0000256" key="5">
    <source>
        <dbReference type="ARBA" id="ARBA00023136"/>
    </source>
</evidence>
<evidence type="ECO:0000256" key="7">
    <source>
        <dbReference type="ARBA" id="ARBA00023310"/>
    </source>
</evidence>
<dbReference type="PANTHER" id="PTHR11910">
    <property type="entry name" value="ATP SYNTHASE DELTA CHAIN"/>
    <property type="match status" value="1"/>
</dbReference>
<evidence type="ECO:0000313" key="9">
    <source>
        <dbReference type="EMBL" id="ROO25849.1"/>
    </source>
</evidence>
<comment type="function">
    <text evidence="8">F(1)F(0) ATP synthase produces ATP from ADP in the presence of a proton or sodium gradient. F-type ATPases consist of two structural domains, F(1) containing the extramembraneous catalytic core and F(0) containing the membrane proton channel, linked together by a central stalk and a peripheral stalk. During catalysis, ATP synthesis in the catalytic domain of F(1) is coupled via a rotary mechanism of the central stalk subunits to proton translocation.</text>
</comment>
<evidence type="ECO:0000256" key="4">
    <source>
        <dbReference type="ARBA" id="ARBA00023065"/>
    </source>
</evidence>
<dbReference type="OrthoDB" id="9816221at2"/>
<keyword evidence="4 8" id="KW-0406">Ion transport</keyword>
<dbReference type="InterPro" id="IPR000711">
    <property type="entry name" value="ATPase_OSCP/dsu"/>
</dbReference>
<proteinExistence type="inferred from homology"/>
<keyword evidence="5 8" id="KW-0472">Membrane</keyword>
<dbReference type="SUPFAM" id="SSF47928">
    <property type="entry name" value="N-terminal domain of the delta subunit of the F1F0-ATP synthase"/>
    <property type="match status" value="1"/>
</dbReference>
<dbReference type="HAMAP" id="MF_01416">
    <property type="entry name" value="ATP_synth_delta_bact"/>
    <property type="match status" value="1"/>
</dbReference>
<keyword evidence="2 8" id="KW-0813">Transport</keyword>
<dbReference type="NCBIfam" id="TIGR01145">
    <property type="entry name" value="ATP_synt_delta"/>
    <property type="match status" value="1"/>
</dbReference>
<dbReference type="PRINTS" id="PR00125">
    <property type="entry name" value="ATPASEDELTA"/>
</dbReference>
<evidence type="ECO:0000256" key="1">
    <source>
        <dbReference type="ARBA" id="ARBA00004370"/>
    </source>
</evidence>
<dbReference type="InParanoid" id="A0A423PJT9"/>
<comment type="subcellular location">
    <subcellularLocation>
        <location evidence="8">Cell membrane</location>
        <topology evidence="8">Peripheral membrane protein</topology>
    </subcellularLocation>
    <subcellularLocation>
        <location evidence="1">Membrane</location>
    </subcellularLocation>
</comment>
<dbReference type="NCBIfam" id="NF004402">
    <property type="entry name" value="PRK05758.2-2"/>
    <property type="match status" value="1"/>
</dbReference>
<dbReference type="InterPro" id="IPR026015">
    <property type="entry name" value="ATP_synth_OSCP/delta_N_sf"/>
</dbReference>
<keyword evidence="6 8" id="KW-0139">CF(1)</keyword>
<dbReference type="GO" id="GO:0045259">
    <property type="term" value="C:proton-transporting ATP synthase complex"/>
    <property type="evidence" value="ECO:0007669"/>
    <property type="project" value="UniProtKB-KW"/>
</dbReference>
<evidence type="ECO:0000313" key="10">
    <source>
        <dbReference type="Proteomes" id="UP000285310"/>
    </source>
</evidence>
<keyword evidence="7 8" id="KW-0066">ATP synthesis</keyword>
<accession>A0A423PJT9</accession>
<reference evidence="9 10" key="1">
    <citation type="submission" date="2013-10" db="EMBL/GenBank/DDBJ databases">
        <title>Salinisphaera japonica YTM-1 Genome Sequencing.</title>
        <authorList>
            <person name="Lai Q."/>
            <person name="Li C."/>
            <person name="Shao Z."/>
        </authorList>
    </citation>
    <scope>NUCLEOTIDE SEQUENCE [LARGE SCALE GENOMIC DNA]</scope>
    <source>
        <strain evidence="9 10">YTM-1</strain>
    </source>
</reference>
<organism evidence="9 10">
    <name type="scientific">Salinisphaera japonica YTM-1</name>
    <dbReference type="NCBI Taxonomy" id="1209778"/>
    <lineage>
        <taxon>Bacteria</taxon>
        <taxon>Pseudomonadati</taxon>
        <taxon>Pseudomonadota</taxon>
        <taxon>Gammaproteobacteria</taxon>
        <taxon>Salinisphaerales</taxon>
        <taxon>Salinisphaeraceae</taxon>
        <taxon>Salinisphaera</taxon>
    </lineage>
</organism>
<gene>
    <name evidence="8" type="primary">atpH</name>
    <name evidence="9" type="ORF">SAJA_12245</name>
</gene>
<dbReference type="FunCoup" id="A0A423PJT9">
    <property type="interactions" value="409"/>
</dbReference>
<dbReference type="Gene3D" id="1.10.520.20">
    <property type="entry name" value="N-terminal domain of the delta subunit of the F1F0-ATP synthase"/>
    <property type="match status" value="1"/>
</dbReference>
<comment type="caution">
    <text evidence="9">The sequence shown here is derived from an EMBL/GenBank/DDBJ whole genome shotgun (WGS) entry which is preliminary data.</text>
</comment>